<organism evidence="6 7">
    <name type="scientific">Anopheles christyi</name>
    <dbReference type="NCBI Taxonomy" id="43041"/>
    <lineage>
        <taxon>Eukaryota</taxon>
        <taxon>Metazoa</taxon>
        <taxon>Ecdysozoa</taxon>
        <taxon>Arthropoda</taxon>
        <taxon>Hexapoda</taxon>
        <taxon>Insecta</taxon>
        <taxon>Pterygota</taxon>
        <taxon>Neoptera</taxon>
        <taxon>Endopterygota</taxon>
        <taxon>Diptera</taxon>
        <taxon>Nematocera</taxon>
        <taxon>Culicoidea</taxon>
        <taxon>Culicidae</taxon>
        <taxon>Anophelinae</taxon>
        <taxon>Anopheles</taxon>
    </lineage>
</organism>
<dbReference type="InterPro" id="IPR019787">
    <property type="entry name" value="Znf_PHD-finger"/>
</dbReference>
<sequence length="141" mass="16097">MAPNDDIICSICTVQDEGDCVLCDECREPYHLKCVGEDESGVTDRERERSQPTTSSPSDESKPGSRTPTHRRDVMHEISMLFDQMKACMEKGNETLKVLPLEKQCYACSRTDAESMILCQKCDRYCRTIVCCLEMCLLRDR</sequence>
<keyword evidence="2" id="KW-0863">Zinc-finger</keyword>
<feature type="domain" description="PHD-type" evidence="5">
    <location>
        <begin position="9"/>
        <end position="40"/>
    </location>
</feature>
<dbReference type="SUPFAM" id="SSF57903">
    <property type="entry name" value="FYVE/PHD zinc finger"/>
    <property type="match status" value="1"/>
</dbReference>
<dbReference type="AlphaFoldDB" id="A0A182KHD9"/>
<evidence type="ECO:0000256" key="4">
    <source>
        <dbReference type="SAM" id="MobiDB-lite"/>
    </source>
</evidence>
<dbReference type="Gene3D" id="3.30.40.10">
    <property type="entry name" value="Zinc/RING finger domain, C3HC4 (zinc finger)"/>
    <property type="match status" value="1"/>
</dbReference>
<evidence type="ECO:0000256" key="3">
    <source>
        <dbReference type="ARBA" id="ARBA00022833"/>
    </source>
</evidence>
<evidence type="ECO:0000313" key="7">
    <source>
        <dbReference type="Proteomes" id="UP000075881"/>
    </source>
</evidence>
<evidence type="ECO:0000256" key="1">
    <source>
        <dbReference type="ARBA" id="ARBA00022723"/>
    </source>
</evidence>
<protein>
    <recommendedName>
        <fullName evidence="5">PHD-type domain-containing protein</fullName>
    </recommendedName>
</protein>
<reference evidence="7" key="1">
    <citation type="submission" date="2013-03" db="EMBL/GenBank/DDBJ databases">
        <title>The Genome Sequence of Anopheles christyi ACHKN1017.</title>
        <authorList>
            <consortium name="The Broad Institute Genomics Platform"/>
            <person name="Neafsey D.E."/>
            <person name="Besansky N."/>
            <person name="Walker B."/>
            <person name="Young S.K."/>
            <person name="Zeng Q."/>
            <person name="Gargeya S."/>
            <person name="Fitzgerald M."/>
            <person name="Haas B."/>
            <person name="Abouelleil A."/>
            <person name="Allen A.W."/>
            <person name="Alvarado L."/>
            <person name="Arachchi H.M."/>
            <person name="Berlin A.M."/>
            <person name="Chapman S.B."/>
            <person name="Gainer-Dewar J."/>
            <person name="Goldberg J."/>
            <person name="Griggs A."/>
            <person name="Gujja S."/>
            <person name="Hansen M."/>
            <person name="Howarth C."/>
            <person name="Imamovic A."/>
            <person name="Ireland A."/>
            <person name="Larimer J."/>
            <person name="McCowan C."/>
            <person name="Murphy C."/>
            <person name="Pearson M."/>
            <person name="Poon T.W."/>
            <person name="Priest M."/>
            <person name="Roberts A."/>
            <person name="Saif S."/>
            <person name="Shea T."/>
            <person name="Sisk P."/>
            <person name="Sykes S."/>
            <person name="Wortman J."/>
            <person name="Nusbaum C."/>
            <person name="Birren B."/>
        </authorList>
    </citation>
    <scope>NUCLEOTIDE SEQUENCE [LARGE SCALE GENOMIC DNA]</scope>
    <source>
        <strain evidence="7">ACHKN1017</strain>
    </source>
</reference>
<keyword evidence="7" id="KW-1185">Reference proteome</keyword>
<proteinExistence type="predicted"/>
<dbReference type="VEuPathDB" id="VectorBase:ACHR010177"/>
<dbReference type="InterPro" id="IPR013083">
    <property type="entry name" value="Znf_RING/FYVE/PHD"/>
</dbReference>
<name>A0A182KHD9_9DIPT</name>
<feature type="region of interest" description="Disordered" evidence="4">
    <location>
        <begin position="38"/>
        <end position="73"/>
    </location>
</feature>
<evidence type="ECO:0000256" key="2">
    <source>
        <dbReference type="ARBA" id="ARBA00022771"/>
    </source>
</evidence>
<feature type="compositionally biased region" description="Basic and acidic residues" evidence="4">
    <location>
        <begin position="38"/>
        <end position="50"/>
    </location>
</feature>
<dbReference type="Proteomes" id="UP000075881">
    <property type="component" value="Unassembled WGS sequence"/>
</dbReference>
<keyword evidence="3" id="KW-0862">Zinc</keyword>
<dbReference type="GO" id="GO:0008270">
    <property type="term" value="F:zinc ion binding"/>
    <property type="evidence" value="ECO:0007669"/>
    <property type="project" value="UniProtKB-KW"/>
</dbReference>
<dbReference type="EnsemblMetazoa" id="ACHR010177-RA">
    <property type="protein sequence ID" value="ACHR010177-PA"/>
    <property type="gene ID" value="ACHR010177"/>
</dbReference>
<evidence type="ECO:0000313" key="6">
    <source>
        <dbReference type="EnsemblMetazoa" id="ACHR010177-PA"/>
    </source>
</evidence>
<dbReference type="Pfam" id="PF00628">
    <property type="entry name" value="PHD"/>
    <property type="match status" value="1"/>
</dbReference>
<accession>A0A182KHD9</accession>
<evidence type="ECO:0000259" key="5">
    <source>
        <dbReference type="Pfam" id="PF00628"/>
    </source>
</evidence>
<dbReference type="InterPro" id="IPR011011">
    <property type="entry name" value="Znf_FYVE_PHD"/>
</dbReference>
<keyword evidence="1" id="KW-0479">Metal-binding</keyword>
<reference evidence="6" key="2">
    <citation type="submission" date="2020-05" db="UniProtKB">
        <authorList>
            <consortium name="EnsemblMetazoa"/>
        </authorList>
    </citation>
    <scope>IDENTIFICATION</scope>
    <source>
        <strain evidence="6">ACHKN1017</strain>
    </source>
</reference>